<sequence length="115" mass="12188">MPELFSGGEEQISFGVACSLPCWSVPPSVPLLELCKIIDGANAAAVRSEWMSAACYSASHGRQQQQHPAGKLFVGKAASIKQPFSGACAAPLRPTKAQNENEFAQCSDTASKSFR</sequence>
<dbReference type="EMBL" id="CAJNNW010003931">
    <property type="protein sequence ID" value="CAE8645899.1"/>
    <property type="molecule type" value="Genomic_DNA"/>
</dbReference>
<evidence type="ECO:0000313" key="2">
    <source>
        <dbReference type="Proteomes" id="UP000626109"/>
    </source>
</evidence>
<accession>A0A813I5P2</accession>
<proteinExistence type="predicted"/>
<organism evidence="1 2">
    <name type="scientific">Polarella glacialis</name>
    <name type="common">Dinoflagellate</name>
    <dbReference type="NCBI Taxonomy" id="89957"/>
    <lineage>
        <taxon>Eukaryota</taxon>
        <taxon>Sar</taxon>
        <taxon>Alveolata</taxon>
        <taxon>Dinophyceae</taxon>
        <taxon>Suessiales</taxon>
        <taxon>Suessiaceae</taxon>
        <taxon>Polarella</taxon>
    </lineage>
</organism>
<protein>
    <submittedName>
        <fullName evidence="1">Uncharacterized protein</fullName>
    </submittedName>
</protein>
<gene>
    <name evidence="1" type="ORF">PGLA2088_LOCUS4319</name>
</gene>
<name>A0A813I5P2_POLGL</name>
<evidence type="ECO:0000313" key="1">
    <source>
        <dbReference type="EMBL" id="CAE8645899.1"/>
    </source>
</evidence>
<dbReference type="Proteomes" id="UP000626109">
    <property type="component" value="Unassembled WGS sequence"/>
</dbReference>
<reference evidence="1" key="1">
    <citation type="submission" date="2021-02" db="EMBL/GenBank/DDBJ databases">
        <authorList>
            <person name="Dougan E. K."/>
            <person name="Rhodes N."/>
            <person name="Thang M."/>
            <person name="Chan C."/>
        </authorList>
    </citation>
    <scope>NUCLEOTIDE SEQUENCE</scope>
</reference>
<comment type="caution">
    <text evidence="1">The sequence shown here is derived from an EMBL/GenBank/DDBJ whole genome shotgun (WGS) entry which is preliminary data.</text>
</comment>
<dbReference type="AlphaFoldDB" id="A0A813I5P2"/>